<dbReference type="EMBL" id="JAMXFA010000022">
    <property type="protein sequence ID" value="MCT7979338.1"/>
    <property type="molecule type" value="Genomic_DNA"/>
</dbReference>
<keyword evidence="5" id="KW-1185">Reference proteome</keyword>
<feature type="transmembrane region" description="Helical" evidence="2">
    <location>
        <begin position="373"/>
        <end position="390"/>
    </location>
</feature>
<dbReference type="InterPro" id="IPR027417">
    <property type="entry name" value="P-loop_NTPase"/>
</dbReference>
<keyword evidence="2" id="KW-1133">Transmembrane helix</keyword>
<keyword evidence="2" id="KW-0812">Transmembrane</keyword>
<dbReference type="InterPro" id="IPR006073">
    <property type="entry name" value="GTP-bd"/>
</dbReference>
<evidence type="ECO:0000313" key="5">
    <source>
        <dbReference type="Proteomes" id="UP001525961"/>
    </source>
</evidence>
<dbReference type="SUPFAM" id="SSF52540">
    <property type="entry name" value="P-loop containing nucleoside triphosphate hydrolases"/>
    <property type="match status" value="1"/>
</dbReference>
<comment type="caution">
    <text evidence="4">The sequence shown here is derived from an EMBL/GenBank/DDBJ whole genome shotgun (WGS) entry which is preliminary data.</text>
</comment>
<evidence type="ECO:0000256" key="1">
    <source>
        <dbReference type="SAM" id="MobiDB-lite"/>
    </source>
</evidence>
<accession>A0ABT2N9H2</accession>
<dbReference type="Proteomes" id="UP001525961">
    <property type="component" value="Unassembled WGS sequence"/>
</dbReference>
<dbReference type="RefSeq" id="WP_261236142.1">
    <property type="nucleotide sequence ID" value="NZ_JAMXFA010000022.1"/>
</dbReference>
<feature type="region of interest" description="Disordered" evidence="1">
    <location>
        <begin position="1"/>
        <end position="38"/>
    </location>
</feature>
<name>A0ABT2N9H2_9CYAN</name>
<feature type="compositionally biased region" description="Low complexity" evidence="1">
    <location>
        <begin position="26"/>
        <end position="38"/>
    </location>
</feature>
<sequence length="459" mass="49876">MSEQRETDSPIPDSHPSPEPTENLTQESAKSAESAQKSWTDRLGEVWNQATDRLKQLSLGDRLPQYRLPQYRLPQYFQDWFSVSEDRVAEILTAVRAQLPTTEALLIGKPQAGKSSIVRGLTGVSADIIGQGFRPHTQHTERYAYPSSDLPLLIFTDTVGLGDVNQDPEAIVQELVGDLQQETGRAKILILTVKINDFATDSLRQIAQQLRVASPHIPCLLAVTCLHEVYPPNTEDHPPYPPDYPSVNRAFESIKAGFGEICDRAVALDFTLEEDGYTPVFYGLEALSDALADLLPEAESSAIYQLLDQGAGEEIGTLYRDVARRYILAFSIMAATLAAVPLPFATMPVLTALQASMVGLLGRLYGQTLTPSQAGGVVSAIAGGFAAQAIGRELVKFVPIFGSAIAASWAAAYTWALGEGACVYFGDLMGGKKPDPDKIQAAMQDAFDSAKERFKGINR</sequence>
<feature type="transmembrane region" description="Helical" evidence="2">
    <location>
        <begin position="397"/>
        <end position="416"/>
    </location>
</feature>
<feature type="domain" description="G" evidence="3">
    <location>
        <begin position="105"/>
        <end position="221"/>
    </location>
</feature>
<reference evidence="4 5" key="1">
    <citation type="journal article" date="2022" name="Front. Microbiol.">
        <title>High genomic differentiation and limited gene flow indicate recent cryptic speciation within the genus Laspinema (cyanobacteria).</title>
        <authorList>
            <person name="Stanojkovic A."/>
            <person name="Skoupy S."/>
            <person name="Skaloud P."/>
            <person name="Dvorak P."/>
        </authorList>
    </citation>
    <scope>NUCLEOTIDE SEQUENCE [LARGE SCALE GENOMIC DNA]</scope>
    <source>
        <strain evidence="4 5">D3b</strain>
    </source>
</reference>
<keyword evidence="2" id="KW-0472">Membrane</keyword>
<organism evidence="4 5">
    <name type="scientific">Laspinema olomoucense D3b</name>
    <dbReference type="NCBI Taxonomy" id="2953688"/>
    <lineage>
        <taxon>Bacteria</taxon>
        <taxon>Bacillati</taxon>
        <taxon>Cyanobacteriota</taxon>
        <taxon>Cyanophyceae</taxon>
        <taxon>Oscillatoriophycideae</taxon>
        <taxon>Oscillatoriales</taxon>
        <taxon>Laspinemataceae</taxon>
        <taxon>Laspinema</taxon>
        <taxon>Laspinema olomoucense</taxon>
    </lineage>
</organism>
<evidence type="ECO:0000259" key="3">
    <source>
        <dbReference type="Pfam" id="PF01926"/>
    </source>
</evidence>
<evidence type="ECO:0000313" key="4">
    <source>
        <dbReference type="EMBL" id="MCT7979338.1"/>
    </source>
</evidence>
<proteinExistence type="predicted"/>
<feature type="transmembrane region" description="Helical" evidence="2">
    <location>
        <begin position="326"/>
        <end position="353"/>
    </location>
</feature>
<dbReference type="Gene3D" id="3.40.50.300">
    <property type="entry name" value="P-loop containing nucleotide triphosphate hydrolases"/>
    <property type="match status" value="1"/>
</dbReference>
<dbReference type="Pfam" id="PF01926">
    <property type="entry name" value="MMR_HSR1"/>
    <property type="match status" value="1"/>
</dbReference>
<gene>
    <name evidence="4" type="ORF">NG792_16620</name>
</gene>
<protein>
    <submittedName>
        <fullName evidence="4">50S ribosome-binding GTPase</fullName>
    </submittedName>
</protein>
<evidence type="ECO:0000256" key="2">
    <source>
        <dbReference type="SAM" id="Phobius"/>
    </source>
</evidence>